<dbReference type="SUPFAM" id="SSF103473">
    <property type="entry name" value="MFS general substrate transporter"/>
    <property type="match status" value="1"/>
</dbReference>
<feature type="transmembrane region" description="Helical" evidence="9">
    <location>
        <begin position="399"/>
        <end position="419"/>
    </location>
</feature>
<feature type="compositionally biased region" description="Polar residues" evidence="8">
    <location>
        <begin position="10"/>
        <end position="25"/>
    </location>
</feature>
<comment type="similarity">
    <text evidence="2">Belongs to the major facilitator superfamily. Bcr/CmlA family.</text>
</comment>
<comment type="caution">
    <text evidence="11">The sequence shown here is derived from an EMBL/GenBank/DDBJ whole genome shotgun (WGS) entry which is preliminary data.</text>
</comment>
<evidence type="ECO:0000256" key="4">
    <source>
        <dbReference type="ARBA" id="ARBA00022475"/>
    </source>
</evidence>
<evidence type="ECO:0000256" key="8">
    <source>
        <dbReference type="SAM" id="MobiDB-lite"/>
    </source>
</evidence>
<evidence type="ECO:0000256" key="3">
    <source>
        <dbReference type="ARBA" id="ARBA00022448"/>
    </source>
</evidence>
<evidence type="ECO:0000313" key="11">
    <source>
        <dbReference type="EMBL" id="GAA2247383.1"/>
    </source>
</evidence>
<dbReference type="InterPro" id="IPR011701">
    <property type="entry name" value="MFS"/>
</dbReference>
<keyword evidence="3" id="KW-0813">Transport</keyword>
<dbReference type="PROSITE" id="PS50850">
    <property type="entry name" value="MFS"/>
    <property type="match status" value="1"/>
</dbReference>
<feature type="transmembrane region" description="Helical" evidence="9">
    <location>
        <begin position="129"/>
        <end position="150"/>
    </location>
</feature>
<evidence type="ECO:0000256" key="6">
    <source>
        <dbReference type="ARBA" id="ARBA00022989"/>
    </source>
</evidence>
<feature type="transmembrane region" description="Helical" evidence="9">
    <location>
        <begin position="193"/>
        <end position="212"/>
    </location>
</feature>
<dbReference type="Proteomes" id="UP001500305">
    <property type="component" value="Unassembled WGS sequence"/>
</dbReference>
<feature type="transmembrane region" description="Helical" evidence="9">
    <location>
        <begin position="72"/>
        <end position="92"/>
    </location>
</feature>
<evidence type="ECO:0000313" key="12">
    <source>
        <dbReference type="Proteomes" id="UP001500305"/>
    </source>
</evidence>
<accession>A0ABN3E340</accession>
<dbReference type="EMBL" id="BAAATR010000012">
    <property type="protein sequence ID" value="GAA2247383.1"/>
    <property type="molecule type" value="Genomic_DNA"/>
</dbReference>
<feature type="transmembrane region" description="Helical" evidence="9">
    <location>
        <begin position="104"/>
        <end position="123"/>
    </location>
</feature>
<organism evidence="11 12">
    <name type="scientific">Kitasatospora cystarginea</name>
    <dbReference type="NCBI Taxonomy" id="58350"/>
    <lineage>
        <taxon>Bacteria</taxon>
        <taxon>Bacillati</taxon>
        <taxon>Actinomycetota</taxon>
        <taxon>Actinomycetes</taxon>
        <taxon>Kitasatosporales</taxon>
        <taxon>Streptomycetaceae</taxon>
        <taxon>Kitasatospora</taxon>
    </lineage>
</organism>
<name>A0ABN3E340_9ACTN</name>
<gene>
    <name evidence="11" type="ORF">GCM10010430_32050</name>
</gene>
<feature type="transmembrane region" description="Helical" evidence="9">
    <location>
        <begin position="277"/>
        <end position="297"/>
    </location>
</feature>
<proteinExistence type="inferred from homology"/>
<feature type="transmembrane region" description="Helical" evidence="9">
    <location>
        <begin position="162"/>
        <end position="181"/>
    </location>
</feature>
<dbReference type="PANTHER" id="PTHR23502">
    <property type="entry name" value="MAJOR FACILITATOR SUPERFAMILY"/>
    <property type="match status" value="1"/>
</dbReference>
<feature type="domain" description="Major facilitator superfamily (MFS) profile" evidence="10">
    <location>
        <begin position="38"/>
        <end position="425"/>
    </location>
</feature>
<feature type="transmembrane region" description="Helical" evidence="9">
    <location>
        <begin position="242"/>
        <end position="262"/>
    </location>
</feature>
<feature type="transmembrane region" description="Helical" evidence="9">
    <location>
        <begin position="337"/>
        <end position="355"/>
    </location>
</feature>
<feature type="region of interest" description="Disordered" evidence="8">
    <location>
        <begin position="1"/>
        <end position="33"/>
    </location>
</feature>
<keyword evidence="7 9" id="KW-0472">Membrane</keyword>
<dbReference type="InterPro" id="IPR036259">
    <property type="entry name" value="MFS_trans_sf"/>
</dbReference>
<sequence>MPGPTLGATGDQSSDASGAATSETAPTDPLGGAPSRGAVVVLGGLAALGPLTTDLYLPALPALTSDLGSTAATAQLTLTGSMFGMAAGQLLFGPLSDRLGRRPPLLVGMAIYTLATVVCALAGSVPLLIAGRALQGLGGAAGLVIARAVARDRYEGVAMIRFMATLGVVSGLAPILAPVLGAQLLHLTNWRGTFVALALVGALLTLGSALALRESLPPERRHTDGIGSTVRAIGGLLGDRHFLGYLLTSTFAFGALFVYVSGSSSVLQSEYAISPQMYSLVFATNSVAVVGSTQLNGRLLVRKLPAPTLMLLGLCGAGTAGAAIVLTTGVWNLGLPGVWPALFLLMASMGILVPNSNAQALTMAPHAAGSASALIGTGTFLCAAVVAPLSSAGGRPSALLLGVVVLGCAVLATVCYVTLCSPWRKKEPA</sequence>
<evidence type="ECO:0000256" key="2">
    <source>
        <dbReference type="ARBA" id="ARBA00006236"/>
    </source>
</evidence>
<evidence type="ECO:0000256" key="9">
    <source>
        <dbReference type="SAM" id="Phobius"/>
    </source>
</evidence>
<dbReference type="InterPro" id="IPR004812">
    <property type="entry name" value="Efflux_drug-R_Bcr/CmlA"/>
</dbReference>
<dbReference type="CDD" id="cd17320">
    <property type="entry name" value="MFS_MdfA_MDR_like"/>
    <property type="match status" value="1"/>
</dbReference>
<evidence type="ECO:0000256" key="7">
    <source>
        <dbReference type="ARBA" id="ARBA00023136"/>
    </source>
</evidence>
<dbReference type="RefSeq" id="WP_344637049.1">
    <property type="nucleotide sequence ID" value="NZ_BAAATR010000012.1"/>
</dbReference>
<evidence type="ECO:0000259" key="10">
    <source>
        <dbReference type="PROSITE" id="PS50850"/>
    </source>
</evidence>
<keyword evidence="6 9" id="KW-1133">Transmembrane helix</keyword>
<feature type="transmembrane region" description="Helical" evidence="9">
    <location>
        <begin position="309"/>
        <end position="331"/>
    </location>
</feature>
<feature type="transmembrane region" description="Helical" evidence="9">
    <location>
        <begin position="367"/>
        <end position="387"/>
    </location>
</feature>
<dbReference type="NCBIfam" id="TIGR00710">
    <property type="entry name" value="efflux_Bcr_CflA"/>
    <property type="match status" value="1"/>
</dbReference>
<keyword evidence="4" id="KW-1003">Cell membrane</keyword>
<comment type="subcellular location">
    <subcellularLocation>
        <location evidence="1">Cell membrane</location>
        <topology evidence="1">Multi-pass membrane protein</topology>
    </subcellularLocation>
</comment>
<reference evidence="11 12" key="1">
    <citation type="journal article" date="2019" name="Int. J. Syst. Evol. Microbiol.">
        <title>The Global Catalogue of Microorganisms (GCM) 10K type strain sequencing project: providing services to taxonomists for standard genome sequencing and annotation.</title>
        <authorList>
            <consortium name="The Broad Institute Genomics Platform"/>
            <consortium name="The Broad Institute Genome Sequencing Center for Infectious Disease"/>
            <person name="Wu L."/>
            <person name="Ma J."/>
        </authorList>
    </citation>
    <scope>NUCLEOTIDE SEQUENCE [LARGE SCALE GENOMIC DNA]</scope>
    <source>
        <strain evidence="11 12">JCM 7356</strain>
    </source>
</reference>
<evidence type="ECO:0000256" key="5">
    <source>
        <dbReference type="ARBA" id="ARBA00022692"/>
    </source>
</evidence>
<dbReference type="Gene3D" id="1.20.1720.10">
    <property type="entry name" value="Multidrug resistance protein D"/>
    <property type="match status" value="1"/>
</dbReference>
<dbReference type="InterPro" id="IPR020846">
    <property type="entry name" value="MFS_dom"/>
</dbReference>
<evidence type="ECO:0000256" key="1">
    <source>
        <dbReference type="ARBA" id="ARBA00004651"/>
    </source>
</evidence>
<protein>
    <submittedName>
        <fullName evidence="11">Multidrug effflux MFS transporter</fullName>
    </submittedName>
</protein>
<keyword evidence="12" id="KW-1185">Reference proteome</keyword>
<dbReference type="Pfam" id="PF07690">
    <property type="entry name" value="MFS_1"/>
    <property type="match status" value="1"/>
</dbReference>
<dbReference type="PANTHER" id="PTHR23502:SF132">
    <property type="entry name" value="POLYAMINE TRANSPORTER 2-RELATED"/>
    <property type="match status" value="1"/>
</dbReference>
<keyword evidence="5 9" id="KW-0812">Transmembrane</keyword>